<dbReference type="Proteomes" id="UP000541558">
    <property type="component" value="Unassembled WGS sequence"/>
</dbReference>
<feature type="chain" id="PRO_5034331503" evidence="1">
    <location>
        <begin position="26"/>
        <end position="254"/>
    </location>
</feature>
<feature type="signal peptide" evidence="1">
    <location>
        <begin position="1"/>
        <end position="25"/>
    </location>
</feature>
<sequence length="254" mass="27772">MLRPAVLALTLALYCLSRFPTSVNATPVPLPMPLALMAPDFTSRWLAHNQTTAFNLRDVVHHHALNVSSEHAYPSSEDPGSTLSRRRYEDQIAALYGHYNTARESSANLRRFAAHSATIDEDDLDFQQNAVAELTTFDTSILGIKTILGELGSDKGLKNYDRTNDVETLLKNLINFHKETFKAVDVLVHNIPILGPLLGPIVYEIKCILDEVLNAVENITDALINGLQPLLAALIGQASTTACRSGNILAGLCI</sequence>
<dbReference type="AlphaFoldDB" id="A0A8H5EVH1"/>
<keyword evidence="3" id="KW-1185">Reference proteome</keyword>
<dbReference type="EMBL" id="JAACJK010000222">
    <property type="protein sequence ID" value="KAF5314065.1"/>
    <property type="molecule type" value="Genomic_DNA"/>
</dbReference>
<dbReference type="OrthoDB" id="2497682at2759"/>
<reference evidence="2 3" key="1">
    <citation type="journal article" date="2020" name="ISME J.">
        <title>Uncovering the hidden diversity of litter-decomposition mechanisms in mushroom-forming fungi.</title>
        <authorList>
            <person name="Floudas D."/>
            <person name="Bentzer J."/>
            <person name="Ahren D."/>
            <person name="Johansson T."/>
            <person name="Persson P."/>
            <person name="Tunlid A."/>
        </authorList>
    </citation>
    <scope>NUCLEOTIDE SEQUENCE [LARGE SCALE GENOMIC DNA]</scope>
    <source>
        <strain evidence="2 3">CBS 175.51</strain>
    </source>
</reference>
<accession>A0A8H5EVH1</accession>
<name>A0A8H5EVH1_9AGAR</name>
<comment type="caution">
    <text evidence="2">The sequence shown here is derived from an EMBL/GenBank/DDBJ whole genome shotgun (WGS) entry which is preliminary data.</text>
</comment>
<proteinExistence type="predicted"/>
<evidence type="ECO:0000313" key="2">
    <source>
        <dbReference type="EMBL" id="KAF5314065.1"/>
    </source>
</evidence>
<keyword evidence="1" id="KW-0732">Signal</keyword>
<evidence type="ECO:0000256" key="1">
    <source>
        <dbReference type="SAM" id="SignalP"/>
    </source>
</evidence>
<protein>
    <submittedName>
        <fullName evidence="2">Uncharacterized protein</fullName>
    </submittedName>
</protein>
<gene>
    <name evidence="2" type="ORF">D9611_006814</name>
</gene>
<organism evidence="2 3">
    <name type="scientific">Ephemerocybe angulata</name>
    <dbReference type="NCBI Taxonomy" id="980116"/>
    <lineage>
        <taxon>Eukaryota</taxon>
        <taxon>Fungi</taxon>
        <taxon>Dikarya</taxon>
        <taxon>Basidiomycota</taxon>
        <taxon>Agaricomycotina</taxon>
        <taxon>Agaricomycetes</taxon>
        <taxon>Agaricomycetidae</taxon>
        <taxon>Agaricales</taxon>
        <taxon>Agaricineae</taxon>
        <taxon>Psathyrellaceae</taxon>
        <taxon>Ephemerocybe</taxon>
    </lineage>
</organism>
<evidence type="ECO:0000313" key="3">
    <source>
        <dbReference type="Proteomes" id="UP000541558"/>
    </source>
</evidence>